<feature type="compositionally biased region" description="Low complexity" evidence="1">
    <location>
        <begin position="311"/>
        <end position="320"/>
    </location>
</feature>
<dbReference type="OrthoDB" id="8960164at2"/>
<keyword evidence="2" id="KW-0732">Signal</keyword>
<feature type="signal peptide" evidence="2">
    <location>
        <begin position="1"/>
        <end position="26"/>
    </location>
</feature>
<dbReference type="RefSeq" id="WP_124686293.1">
    <property type="nucleotide sequence ID" value="NZ_CP033970.1"/>
</dbReference>
<name>A0A3G8HAE5_9BURK</name>
<reference evidence="4" key="1">
    <citation type="submission" date="2018-11" db="EMBL/GenBank/DDBJ databases">
        <title>FDA dAtabase for Regulatory Grade micrObial Sequences (FDA-ARGOS): Supporting development and validation of Infectious Disease Dx tests.</title>
        <authorList>
            <person name="Goldberg B."/>
            <person name="Campos J."/>
            <person name="Tallon L."/>
            <person name="Sadzewicz L."/>
            <person name="Zhao X."/>
            <person name="Vavikolanu K."/>
            <person name="Mehta A."/>
            <person name="Aluvathingal J."/>
            <person name="Nadendla S."/>
            <person name="Geyer C."/>
            <person name="Nandy P."/>
            <person name="Yan Y."/>
            <person name="Sichtig H."/>
        </authorList>
    </citation>
    <scope>NUCLEOTIDE SEQUENCE [LARGE SCALE GENOMIC DNA]</scope>
    <source>
        <strain evidence="4">FDAARGOS_614</strain>
    </source>
</reference>
<feature type="region of interest" description="Disordered" evidence="1">
    <location>
        <begin position="309"/>
        <end position="338"/>
    </location>
</feature>
<dbReference type="KEGG" id="cpau:EHF44_24615"/>
<evidence type="ECO:0008006" key="5">
    <source>
        <dbReference type="Google" id="ProtNLM"/>
    </source>
</evidence>
<evidence type="ECO:0000256" key="1">
    <source>
        <dbReference type="SAM" id="MobiDB-lite"/>
    </source>
</evidence>
<dbReference type="EMBL" id="CP033970">
    <property type="protein sequence ID" value="AZG16562.1"/>
    <property type="molecule type" value="Genomic_DNA"/>
</dbReference>
<feature type="chain" id="PRO_5017997271" description="Lipoprotein" evidence="2">
    <location>
        <begin position="27"/>
        <end position="338"/>
    </location>
</feature>
<dbReference type="PROSITE" id="PS51257">
    <property type="entry name" value="PROKAR_LIPOPROTEIN"/>
    <property type="match status" value="1"/>
</dbReference>
<accession>A0A3G8HAE5</accession>
<evidence type="ECO:0000313" key="3">
    <source>
        <dbReference type="EMBL" id="AZG16562.1"/>
    </source>
</evidence>
<proteinExistence type="predicted"/>
<organism evidence="3 4">
    <name type="scientific">Cupriavidus pauculus</name>
    <dbReference type="NCBI Taxonomy" id="82633"/>
    <lineage>
        <taxon>Bacteria</taxon>
        <taxon>Pseudomonadati</taxon>
        <taxon>Pseudomonadota</taxon>
        <taxon>Betaproteobacteria</taxon>
        <taxon>Burkholderiales</taxon>
        <taxon>Burkholderiaceae</taxon>
        <taxon>Cupriavidus</taxon>
    </lineage>
</organism>
<gene>
    <name evidence="3" type="ORF">EHF44_24615</name>
</gene>
<sequence>MRIITGLFGLLAGCTLVAGCSTSAPKAPTVPAFQADARSGKPKRAMQGWIAANRAWGADKELAAILAQPEQRGARDVLASAQCSEPAPRTAAARAAAAANASSPAFLVSGTRLVTDLYTNPDDSRPEQRKRDAIDASGVDVGFSAAGFRGVRCVVLARYAEGDAPAQPGLLAVLAIEQKLQDGKFTDYFRFRPLHVRAANATAKTAAGGGGQAAQVTLAFALVARQLVVDNQGAARFAELGSAATTVARVRLDGEATTCAPGQCSGMSPPVPVPVAKGTVVVALGVSEAGNVGDVGADIDQARLEQEAIQAARGTPGAAPATPPPLKTAGSGSNAPAR</sequence>
<evidence type="ECO:0000313" key="4">
    <source>
        <dbReference type="Proteomes" id="UP000270411"/>
    </source>
</evidence>
<protein>
    <recommendedName>
        <fullName evidence="5">Lipoprotein</fullName>
    </recommendedName>
</protein>
<dbReference type="Proteomes" id="UP000270411">
    <property type="component" value="Chromosome 2"/>
</dbReference>
<dbReference type="AlphaFoldDB" id="A0A3G8HAE5"/>
<evidence type="ECO:0000256" key="2">
    <source>
        <dbReference type="SAM" id="SignalP"/>
    </source>
</evidence>